<reference evidence="3" key="1">
    <citation type="submission" date="2024-06" db="EMBL/GenBank/DDBJ databases">
        <title>Multiomics insights into the TNT degradation mechanism by Pantoea sp. BJ2 isolated from an ammunition destruction site.</title>
        <authorList>
            <person name="Luo J."/>
        </authorList>
    </citation>
    <scope>NUCLEOTIDE SEQUENCE</scope>
    <source>
        <strain evidence="3">BJ2</strain>
        <plasmid evidence="3">plasmindA</plasmid>
    </source>
</reference>
<evidence type="ECO:0000256" key="1">
    <source>
        <dbReference type="ARBA" id="ARBA00009981"/>
    </source>
</evidence>
<dbReference type="InterPro" id="IPR036165">
    <property type="entry name" value="YefM-like_sf"/>
</dbReference>
<dbReference type="Gene3D" id="3.40.1620.10">
    <property type="entry name" value="YefM-like domain"/>
    <property type="match status" value="1"/>
</dbReference>
<comment type="similarity">
    <text evidence="1 2">Belongs to the phD/YefM antitoxin family.</text>
</comment>
<evidence type="ECO:0000313" key="3">
    <source>
        <dbReference type="EMBL" id="XBV47043.1"/>
    </source>
</evidence>
<organism evidence="3">
    <name type="scientific">Pantoea sp. BJ2</name>
    <dbReference type="NCBI Taxonomy" id="3141322"/>
    <lineage>
        <taxon>Bacteria</taxon>
        <taxon>Pseudomonadati</taxon>
        <taxon>Pseudomonadota</taxon>
        <taxon>Gammaproteobacteria</taxon>
        <taxon>Enterobacterales</taxon>
        <taxon>Erwiniaceae</taxon>
        <taxon>Pantoea</taxon>
    </lineage>
</organism>
<dbReference type="RefSeq" id="WP_350262231.1">
    <property type="nucleotide sequence ID" value="NZ_CP158293.1"/>
</dbReference>
<keyword evidence="3" id="KW-0614">Plasmid</keyword>
<evidence type="ECO:0000256" key="2">
    <source>
        <dbReference type="RuleBase" id="RU362080"/>
    </source>
</evidence>
<name>A0AAU7U211_9GAMM</name>
<comment type="function">
    <text evidence="2">Antitoxin component of a type II toxin-antitoxin (TA) system.</text>
</comment>
<dbReference type="InterPro" id="IPR006442">
    <property type="entry name" value="Antitoxin_Phd/YefM"/>
</dbReference>
<protein>
    <recommendedName>
        <fullName evidence="2">Antitoxin</fullName>
    </recommendedName>
</protein>
<dbReference type="Pfam" id="PF02604">
    <property type="entry name" value="PhdYeFM_antitox"/>
    <property type="match status" value="1"/>
</dbReference>
<dbReference type="EMBL" id="CP158293">
    <property type="protein sequence ID" value="XBV47043.1"/>
    <property type="molecule type" value="Genomic_DNA"/>
</dbReference>
<gene>
    <name evidence="3" type="ORF">AAF463_23205</name>
</gene>
<proteinExistence type="inferred from homology"/>
<accession>A0AAU7U211</accession>
<dbReference type="SUPFAM" id="SSF143120">
    <property type="entry name" value="YefM-like"/>
    <property type="match status" value="1"/>
</dbReference>
<sequence>MNKFTYTSAIENLSQVLDQAIAGEAVEITRRSGDSAVVISKASFEAYRKAVLDAEFAELMGEFDASNKALTDR</sequence>
<dbReference type="NCBIfam" id="TIGR01552">
    <property type="entry name" value="phd_fam"/>
    <property type="match status" value="1"/>
</dbReference>
<geneLocation type="plasmid" evidence="3">
    <name>plasmindA</name>
</geneLocation>
<dbReference type="AlphaFoldDB" id="A0AAU7U211"/>